<keyword evidence="4" id="KW-0690">Ribosome biogenesis</keyword>
<dbReference type="EMBL" id="CP013099">
    <property type="protein sequence ID" value="ALP53366.1"/>
    <property type="molecule type" value="Genomic_DNA"/>
</dbReference>
<protein>
    <recommendedName>
        <fullName evidence="3">Large ribosomal RNA subunit accumulation protein YceD</fullName>
    </recommendedName>
    <alternativeName>
        <fullName evidence="5">23S rRNA accumulation protein YceD</fullName>
    </alternativeName>
</protein>
<evidence type="ECO:0000256" key="2">
    <source>
        <dbReference type="ARBA" id="ARBA00010740"/>
    </source>
</evidence>
<proteinExistence type="inferred from homology"/>
<accession>A0A0S2TDX9</accession>
<organism evidence="6 7">
    <name type="scientific">Candidatus Tenderia electrophaga</name>
    <dbReference type="NCBI Taxonomy" id="1748243"/>
    <lineage>
        <taxon>Bacteria</taxon>
        <taxon>Pseudomonadati</taxon>
        <taxon>Pseudomonadota</taxon>
        <taxon>Gammaproteobacteria</taxon>
        <taxon>Candidatus Tenderiales</taxon>
        <taxon>Candidatus Tenderiaceae</taxon>
        <taxon>Candidatus Tenderia</taxon>
    </lineage>
</organism>
<name>A0A0S2TDX9_9GAMM</name>
<dbReference type="STRING" id="1748243.Tel_09490"/>
<dbReference type="InterPro" id="IPR003772">
    <property type="entry name" value="YceD"/>
</dbReference>
<dbReference type="PANTHER" id="PTHR38099">
    <property type="entry name" value="LARGE RIBOSOMAL RNA SUBUNIT ACCUMULATION PROTEIN YCED"/>
    <property type="match status" value="1"/>
</dbReference>
<keyword evidence="7" id="KW-1185">Reference proteome</keyword>
<gene>
    <name evidence="6" type="ORF">Tel_09490</name>
</gene>
<evidence type="ECO:0000256" key="1">
    <source>
        <dbReference type="ARBA" id="ARBA00002868"/>
    </source>
</evidence>
<evidence type="ECO:0000256" key="5">
    <source>
        <dbReference type="ARBA" id="ARBA00031841"/>
    </source>
</evidence>
<dbReference type="InterPro" id="IPR039255">
    <property type="entry name" value="YceD_bac"/>
</dbReference>
<sequence length="175" mass="19094">MSPQHLPVQIAPFRLARQGQVLAGTLELTGMARLAEAVVDVAGDAGVQLQFGIDEQGTHYAKGHLSAQVERVCQRCLQTVTERIESDVALGFVASDEQARKLAPDYEPCMVGSEPIQLADLVEDELILALPIVALHEDACEPFLERLHSEAEQSDRTQDKPNPFAVLAELKGKKQ</sequence>
<comment type="similarity">
    <text evidence="2">Belongs to the DUF177 domain family.</text>
</comment>
<dbReference type="GO" id="GO:0042254">
    <property type="term" value="P:ribosome biogenesis"/>
    <property type="evidence" value="ECO:0007669"/>
    <property type="project" value="UniProtKB-KW"/>
</dbReference>
<dbReference type="Proteomes" id="UP000055136">
    <property type="component" value="Chromosome"/>
</dbReference>
<reference evidence="6" key="1">
    <citation type="submission" date="2015-10" db="EMBL/GenBank/DDBJ databases">
        <title>Description of Candidatus Tenderia electrophaga gen. nov, sp. nov., an Uncultivated Electroautotroph from a Biocathode Enrichment.</title>
        <authorList>
            <person name="Eddie B.J."/>
            <person name="Malanoski A.P."/>
            <person name="Wang Z."/>
            <person name="Hall R.J."/>
            <person name="Oh S.D."/>
            <person name="Heiner C."/>
            <person name="Lin B."/>
            <person name="Strycharz-Glaven S.M."/>
        </authorList>
    </citation>
    <scope>NUCLEOTIDE SEQUENCE [LARGE SCALE GENOMIC DNA]</scope>
    <source>
        <strain evidence="6">NRL1</strain>
    </source>
</reference>
<dbReference type="PANTHER" id="PTHR38099:SF1">
    <property type="entry name" value="LARGE RIBOSOMAL RNA SUBUNIT ACCUMULATION PROTEIN YCED"/>
    <property type="match status" value="1"/>
</dbReference>
<dbReference type="KEGG" id="tee:Tel_09490"/>
<evidence type="ECO:0000313" key="6">
    <source>
        <dbReference type="EMBL" id="ALP53366.1"/>
    </source>
</evidence>
<dbReference type="AlphaFoldDB" id="A0A0S2TDX9"/>
<dbReference type="GO" id="GO:0005829">
    <property type="term" value="C:cytosol"/>
    <property type="evidence" value="ECO:0007669"/>
    <property type="project" value="TreeGrafter"/>
</dbReference>
<evidence type="ECO:0000256" key="4">
    <source>
        <dbReference type="ARBA" id="ARBA00022517"/>
    </source>
</evidence>
<evidence type="ECO:0000256" key="3">
    <source>
        <dbReference type="ARBA" id="ARBA00015716"/>
    </source>
</evidence>
<comment type="function">
    <text evidence="1">Plays a role in synthesis, processing and/or stability of 23S rRNA.</text>
</comment>
<evidence type="ECO:0000313" key="7">
    <source>
        <dbReference type="Proteomes" id="UP000055136"/>
    </source>
</evidence>
<dbReference type="Pfam" id="PF02620">
    <property type="entry name" value="YceD"/>
    <property type="match status" value="1"/>
</dbReference>